<protein>
    <submittedName>
        <fullName evidence="1">Uncharacterized protein</fullName>
    </submittedName>
</protein>
<evidence type="ECO:0000313" key="2">
    <source>
        <dbReference type="Proteomes" id="UP000287188"/>
    </source>
</evidence>
<dbReference type="AlphaFoldDB" id="A0A402AFB6"/>
<dbReference type="Proteomes" id="UP000287188">
    <property type="component" value="Unassembled WGS sequence"/>
</dbReference>
<proteinExistence type="predicted"/>
<name>A0A402AFB6_9CHLR</name>
<reference evidence="2" key="1">
    <citation type="submission" date="2018-12" db="EMBL/GenBank/DDBJ databases">
        <title>Tengunoibacter tsumagoiensis gen. nov., sp. nov., Dictyobacter kobayashii sp. nov., D. alpinus sp. nov., and D. joshuensis sp. nov. and description of Dictyobacteraceae fam. nov. within the order Ktedonobacterales isolated from Tengu-no-mugimeshi.</title>
        <authorList>
            <person name="Wang C.M."/>
            <person name="Zheng Y."/>
            <person name="Sakai Y."/>
            <person name="Toyoda A."/>
            <person name="Minakuchi Y."/>
            <person name="Abe K."/>
            <person name="Yokota A."/>
            <person name="Yabe S."/>
        </authorList>
    </citation>
    <scope>NUCLEOTIDE SEQUENCE [LARGE SCALE GENOMIC DNA]</scope>
    <source>
        <strain evidence="2">Uno11</strain>
    </source>
</reference>
<sequence>MVQAESCGLREGCQKFIIKEGLAQAVDVALFGLAFLFAGRTVRFIIGVVLVFEEAAEEAARACLRGVLLQLINGIRENIAVSLGNG</sequence>
<evidence type="ECO:0000313" key="1">
    <source>
        <dbReference type="EMBL" id="GCE17762.1"/>
    </source>
</evidence>
<comment type="caution">
    <text evidence="1">The sequence shown here is derived from an EMBL/GenBank/DDBJ whole genome shotgun (WGS) entry which is preliminary data.</text>
</comment>
<dbReference type="EMBL" id="BIFS01000001">
    <property type="protein sequence ID" value="GCE17762.1"/>
    <property type="molecule type" value="Genomic_DNA"/>
</dbReference>
<gene>
    <name evidence="1" type="ORF">KDK_15620</name>
</gene>
<organism evidence="1 2">
    <name type="scientific">Dictyobacter kobayashii</name>
    <dbReference type="NCBI Taxonomy" id="2014872"/>
    <lineage>
        <taxon>Bacteria</taxon>
        <taxon>Bacillati</taxon>
        <taxon>Chloroflexota</taxon>
        <taxon>Ktedonobacteria</taxon>
        <taxon>Ktedonobacterales</taxon>
        <taxon>Dictyobacteraceae</taxon>
        <taxon>Dictyobacter</taxon>
    </lineage>
</organism>
<accession>A0A402AFB6</accession>
<keyword evidence="2" id="KW-1185">Reference proteome</keyword>